<evidence type="ECO:0000313" key="2">
    <source>
        <dbReference type="EMBL" id="CAE8716728.1"/>
    </source>
</evidence>
<name>A0A813L6X0_POLGL</name>
<sequence length="122" mass="14012">MVPSRWTSASTPASQIRRQRRRDWRRHRWSSSGDLGKSVGEDPGGPHPYECQSQKFYTALDEITYRQLGDSSGFVGLENRDNLDLQKRVTVKEKQAHVQTETIEKNLLDIDNKNHSAGEMEL</sequence>
<dbReference type="EMBL" id="CAJNNW010033026">
    <property type="protein sequence ID" value="CAE8716728.1"/>
    <property type="molecule type" value="Genomic_DNA"/>
</dbReference>
<organism evidence="2 3">
    <name type="scientific">Polarella glacialis</name>
    <name type="common">Dinoflagellate</name>
    <dbReference type="NCBI Taxonomy" id="89957"/>
    <lineage>
        <taxon>Eukaryota</taxon>
        <taxon>Sar</taxon>
        <taxon>Alveolata</taxon>
        <taxon>Dinophyceae</taxon>
        <taxon>Suessiales</taxon>
        <taxon>Suessiaceae</taxon>
        <taxon>Polarella</taxon>
    </lineage>
</organism>
<dbReference type="AlphaFoldDB" id="A0A813L6X0"/>
<feature type="compositionally biased region" description="Basic residues" evidence="1">
    <location>
        <begin position="17"/>
        <end position="29"/>
    </location>
</feature>
<dbReference type="Proteomes" id="UP000626109">
    <property type="component" value="Unassembled WGS sequence"/>
</dbReference>
<protein>
    <submittedName>
        <fullName evidence="2">Uncharacterized protein</fullName>
    </submittedName>
</protein>
<evidence type="ECO:0000313" key="3">
    <source>
        <dbReference type="Proteomes" id="UP000626109"/>
    </source>
</evidence>
<reference evidence="2" key="1">
    <citation type="submission" date="2021-02" db="EMBL/GenBank/DDBJ databases">
        <authorList>
            <person name="Dougan E. K."/>
            <person name="Rhodes N."/>
            <person name="Thang M."/>
            <person name="Chan C."/>
        </authorList>
    </citation>
    <scope>NUCLEOTIDE SEQUENCE</scope>
</reference>
<comment type="caution">
    <text evidence="2">The sequence shown here is derived from an EMBL/GenBank/DDBJ whole genome shotgun (WGS) entry which is preliminary data.</text>
</comment>
<gene>
    <name evidence="2" type="ORF">PGLA2088_LOCUS39190</name>
</gene>
<evidence type="ECO:0000256" key="1">
    <source>
        <dbReference type="SAM" id="MobiDB-lite"/>
    </source>
</evidence>
<feature type="region of interest" description="Disordered" evidence="1">
    <location>
        <begin position="1"/>
        <end position="49"/>
    </location>
</feature>
<accession>A0A813L6X0</accession>
<proteinExistence type="predicted"/>
<feature type="compositionally biased region" description="Polar residues" evidence="1">
    <location>
        <begin position="1"/>
        <end position="13"/>
    </location>
</feature>